<evidence type="ECO:0000313" key="7">
    <source>
        <dbReference type="Proteomes" id="UP000267921"/>
    </source>
</evidence>
<dbReference type="Proteomes" id="UP000186879">
    <property type="component" value="Chromosome"/>
</dbReference>
<protein>
    <submittedName>
        <fullName evidence="4">Uncharacterized conserved protein</fullName>
    </submittedName>
</protein>
<gene>
    <name evidence="2" type="ORF">BHR79_05120</name>
    <name evidence="3" type="ORF">EFE40_09605</name>
    <name evidence="4" type="ORF">SAMN04515625_1348</name>
</gene>
<dbReference type="GeneID" id="30583122"/>
<dbReference type="OrthoDB" id="65070at2157"/>
<reference evidence="3 7" key="3">
    <citation type="submission" date="2018-10" db="EMBL/GenBank/DDBJ databases">
        <title>Cultivation of a novel Methanohalophilus strain from Kebrit Deep of the Red Sea and a genomic comparison of members of the genus Methanohalophilus.</title>
        <authorList>
            <person name="Guan Y."/>
            <person name="Ngugi D.K."/>
            <person name="Stingl U."/>
        </authorList>
    </citation>
    <scope>NUCLEOTIDE SEQUENCE [LARGE SCALE GENOMIC DNA]</scope>
    <source>
        <strain evidence="3 7">DSM 3094</strain>
    </source>
</reference>
<reference evidence="2 5" key="1">
    <citation type="submission" date="2016-10" db="EMBL/GenBank/DDBJ databases">
        <title>Methanohalophilus halophilus.</title>
        <authorList>
            <person name="L'haridon S."/>
        </authorList>
    </citation>
    <scope>NUCLEOTIDE SEQUENCE [LARGE SCALE GENOMIC DNA]</scope>
    <source>
        <strain evidence="2 5">Z-7982</strain>
    </source>
</reference>
<evidence type="ECO:0000313" key="3">
    <source>
        <dbReference type="EMBL" id="RNI07522.1"/>
    </source>
</evidence>
<organism evidence="2 5">
    <name type="scientific">Methanohalophilus halophilus</name>
    <dbReference type="NCBI Taxonomy" id="2177"/>
    <lineage>
        <taxon>Archaea</taxon>
        <taxon>Methanobacteriati</taxon>
        <taxon>Methanobacteriota</taxon>
        <taxon>Stenosarchaea group</taxon>
        <taxon>Methanomicrobia</taxon>
        <taxon>Methanosarcinales</taxon>
        <taxon>Methanosarcinaceae</taxon>
        <taxon>Methanohalophilus</taxon>
    </lineage>
</organism>
<dbReference type="Proteomes" id="UP000198669">
    <property type="component" value="Unassembled WGS sequence"/>
</dbReference>
<dbReference type="EMBL" id="CP017921">
    <property type="protein sequence ID" value="APH38930.1"/>
    <property type="molecule type" value="Genomic_DNA"/>
</dbReference>
<evidence type="ECO:0000256" key="1">
    <source>
        <dbReference type="SAM" id="Phobius"/>
    </source>
</evidence>
<dbReference type="PANTHER" id="PTHR35902:SF3">
    <property type="entry name" value="NPCBM-ASSOCIATED, NEW3 DOMAIN OF ALPHA-GALACTOSIDASE"/>
    <property type="match status" value="1"/>
</dbReference>
<keyword evidence="1" id="KW-1133">Transmembrane helix</keyword>
<accession>A0A1L3Q255</accession>
<dbReference type="PANTHER" id="PTHR35902">
    <property type="entry name" value="S-LAYER DOMAIN-LIKE PROTEIN-RELATED"/>
    <property type="match status" value="1"/>
</dbReference>
<dbReference type="STRING" id="2177.BHR79_05120"/>
<name>A0A1L3Q255_9EURY</name>
<dbReference type="EMBL" id="FNMU01000004">
    <property type="protein sequence ID" value="SDW66255.1"/>
    <property type="molecule type" value="Genomic_DNA"/>
</dbReference>
<keyword evidence="1" id="KW-0812">Transmembrane</keyword>
<evidence type="ECO:0000313" key="4">
    <source>
        <dbReference type="EMBL" id="SDW66255.1"/>
    </source>
</evidence>
<evidence type="ECO:0000313" key="2">
    <source>
        <dbReference type="EMBL" id="APH38930.1"/>
    </source>
</evidence>
<keyword evidence="1" id="KW-0472">Membrane</keyword>
<dbReference type="KEGG" id="mhaz:BHR79_05120"/>
<proteinExistence type="predicted"/>
<dbReference type="Proteomes" id="UP000267921">
    <property type="component" value="Unassembled WGS sequence"/>
</dbReference>
<dbReference type="EMBL" id="RJJG01000008">
    <property type="protein sequence ID" value="RNI07522.1"/>
    <property type="molecule type" value="Genomic_DNA"/>
</dbReference>
<keyword evidence="5" id="KW-1185">Reference proteome</keyword>
<feature type="transmembrane region" description="Helical" evidence="1">
    <location>
        <begin position="387"/>
        <end position="406"/>
    </location>
</feature>
<evidence type="ECO:0000313" key="5">
    <source>
        <dbReference type="Proteomes" id="UP000186879"/>
    </source>
</evidence>
<dbReference type="AlphaFoldDB" id="A0A1L3Q255"/>
<evidence type="ECO:0000313" key="6">
    <source>
        <dbReference type="Proteomes" id="UP000198669"/>
    </source>
</evidence>
<dbReference type="RefSeq" id="WP_072561369.1">
    <property type="nucleotide sequence ID" value="NZ_CP017921.1"/>
</dbReference>
<reference evidence="4 6" key="2">
    <citation type="submission" date="2016-10" db="EMBL/GenBank/DDBJ databases">
        <authorList>
            <person name="de Groot N.N."/>
        </authorList>
    </citation>
    <scope>NUCLEOTIDE SEQUENCE [LARGE SCALE GENOMIC DNA]</scope>
    <source>
        <strain evidence="4 6">Z-7982</strain>
    </source>
</reference>
<sequence>MKKSGFLILFVSSLLLMISAIAVAPVTAAEDSSSSTLRVDVLKYEPYPADIGDYVSVWVKVENYASGEAEDVSIKIEPEYPLSLDSETNAIQNFGRIPPDRTAIHEYRLYVDDNAKTGTGSFDVLYRADSDLSWVKESFDIKVGSNTFDSKGTVKLSNVISDPRVFMAGDEGSISFTLENNAQSNTIVIDGETYDTYARVQSATLEGTEQIEVTSQPYEGKGVLGPGDSVQVTYNVEVDENIEDGTYYLDLLTIGNSHSFNNNWRVPVVVDSYSLEVIPSKPLTIENGQGTLEFDVANVHPNALSSVAVSLEAEGVSFSPSNYFVGSMDSDELFTIEIDAKSDEKEFTGTRNVTIIASFRNGLNEHEFVAGERSLNFEKVQEDNNTAITVAAVLGLVLLIVAVYMYRRKWNPKE</sequence>